<accession>A0A4Y7IAE9</accession>
<sequence>MDHILLEEAEAQFSFVKLTIMCYKQNVKDIGVLFPRAGIQHVVGNSFLNFLYNVDEARDIRFNKFRRIPKYAQL</sequence>
<name>A0A4Y7IAE9_PAPSO</name>
<organism evidence="1 2">
    <name type="scientific">Papaver somniferum</name>
    <name type="common">Opium poppy</name>
    <dbReference type="NCBI Taxonomy" id="3469"/>
    <lineage>
        <taxon>Eukaryota</taxon>
        <taxon>Viridiplantae</taxon>
        <taxon>Streptophyta</taxon>
        <taxon>Embryophyta</taxon>
        <taxon>Tracheophyta</taxon>
        <taxon>Spermatophyta</taxon>
        <taxon>Magnoliopsida</taxon>
        <taxon>Ranunculales</taxon>
        <taxon>Papaveraceae</taxon>
        <taxon>Papaveroideae</taxon>
        <taxon>Papaver</taxon>
    </lineage>
</organism>
<gene>
    <name evidence="1" type="ORF">C5167_037346</name>
</gene>
<dbReference type="Proteomes" id="UP000316621">
    <property type="component" value="Chromosome 1"/>
</dbReference>
<proteinExistence type="predicted"/>
<protein>
    <submittedName>
        <fullName evidence="1">Uncharacterized protein</fullName>
    </submittedName>
</protein>
<evidence type="ECO:0000313" key="1">
    <source>
        <dbReference type="EMBL" id="RZC44395.1"/>
    </source>
</evidence>
<dbReference type="AlphaFoldDB" id="A0A4Y7IAE9"/>
<dbReference type="EMBL" id="CM010715">
    <property type="protein sequence ID" value="RZC44395.1"/>
    <property type="molecule type" value="Genomic_DNA"/>
</dbReference>
<dbReference type="Gramene" id="RZC44395">
    <property type="protein sequence ID" value="RZC44395"/>
    <property type="gene ID" value="C5167_037346"/>
</dbReference>
<evidence type="ECO:0000313" key="2">
    <source>
        <dbReference type="Proteomes" id="UP000316621"/>
    </source>
</evidence>
<reference evidence="1 2" key="1">
    <citation type="journal article" date="2018" name="Science">
        <title>The opium poppy genome and morphinan production.</title>
        <authorList>
            <person name="Guo L."/>
            <person name="Winzer T."/>
            <person name="Yang X."/>
            <person name="Li Y."/>
            <person name="Ning Z."/>
            <person name="He Z."/>
            <person name="Teodor R."/>
            <person name="Lu Y."/>
            <person name="Bowser T.A."/>
            <person name="Graham I.A."/>
            <person name="Ye K."/>
        </authorList>
    </citation>
    <scope>NUCLEOTIDE SEQUENCE [LARGE SCALE GENOMIC DNA]</scope>
    <source>
        <strain evidence="2">cv. HN1</strain>
        <tissue evidence="1">Leaves</tissue>
    </source>
</reference>
<keyword evidence="2" id="KW-1185">Reference proteome</keyword>